<dbReference type="RefSeq" id="WP_342538285.1">
    <property type="nucleotide sequence ID" value="NZ_JBEPME010000002.1"/>
</dbReference>
<gene>
    <name evidence="1" type="ORF">ABIC55_002222</name>
</gene>
<protein>
    <submittedName>
        <fullName evidence="1">Uncharacterized protein</fullName>
    </submittedName>
</protein>
<dbReference type="Proteomes" id="UP001549104">
    <property type="component" value="Unassembled WGS sequence"/>
</dbReference>
<accession>A0ABV2K7T4</accession>
<evidence type="ECO:0000313" key="1">
    <source>
        <dbReference type="EMBL" id="MET3657135.1"/>
    </source>
</evidence>
<organism evidence="1 2">
    <name type="scientific">Sporosarcina psychrophila</name>
    <name type="common">Bacillus psychrophilus</name>
    <dbReference type="NCBI Taxonomy" id="1476"/>
    <lineage>
        <taxon>Bacteria</taxon>
        <taxon>Bacillati</taxon>
        <taxon>Bacillota</taxon>
        <taxon>Bacilli</taxon>
        <taxon>Bacillales</taxon>
        <taxon>Caryophanaceae</taxon>
        <taxon>Sporosarcina</taxon>
    </lineage>
</organism>
<name>A0ABV2K7T4_SPOPS</name>
<reference evidence="1 2" key="1">
    <citation type="submission" date="2024-06" db="EMBL/GenBank/DDBJ databases">
        <title>Sorghum-associated microbial communities from plants grown in Nebraska, USA.</title>
        <authorList>
            <person name="Schachtman D."/>
        </authorList>
    </citation>
    <scope>NUCLEOTIDE SEQUENCE [LARGE SCALE GENOMIC DNA]</scope>
    <source>
        <strain evidence="1 2">1288</strain>
    </source>
</reference>
<dbReference type="EMBL" id="JBEPME010000002">
    <property type="protein sequence ID" value="MET3657135.1"/>
    <property type="molecule type" value="Genomic_DNA"/>
</dbReference>
<keyword evidence="2" id="KW-1185">Reference proteome</keyword>
<sequence>MKELSFFDWKIRLQDNLMTVTDTSTKKMVIMEGALELNAMIWIDEENEMQIKPTWDCVISINAKDMILTIRHSENVFNNRD</sequence>
<evidence type="ECO:0000313" key="2">
    <source>
        <dbReference type="Proteomes" id="UP001549104"/>
    </source>
</evidence>
<comment type="caution">
    <text evidence="1">The sequence shown here is derived from an EMBL/GenBank/DDBJ whole genome shotgun (WGS) entry which is preliminary data.</text>
</comment>
<proteinExistence type="predicted"/>